<dbReference type="OrthoDB" id="5596051at2759"/>
<evidence type="ECO:0000256" key="5">
    <source>
        <dbReference type="ARBA" id="ARBA00030406"/>
    </source>
</evidence>
<keyword evidence="4" id="KW-0317">Glutathione biosynthesis</keyword>
<dbReference type="InterPro" id="IPR032963">
    <property type="entry name" value="Gclm"/>
</dbReference>
<protein>
    <recommendedName>
        <fullName evidence="7">GCS light chain</fullName>
    </recommendedName>
    <alternativeName>
        <fullName evidence="5">Gamma-ECS regulatory subunit</fullName>
    </alternativeName>
    <alternativeName>
        <fullName evidence="8">Gamma-glutamylcysteine synthetase regulatory subunit</fullName>
    </alternativeName>
    <alternativeName>
        <fullName evidence="6">Glutamate--cysteine ligase modifier subunit</fullName>
    </alternativeName>
</protein>
<evidence type="ECO:0000256" key="1">
    <source>
        <dbReference type="ARBA" id="ARBA00005006"/>
    </source>
</evidence>
<keyword evidence="10" id="KW-0436">Ligase</keyword>
<organism evidence="10 11">
    <name type="scientific">Tribolium castaneum</name>
    <name type="common">Red flour beetle</name>
    <dbReference type="NCBI Taxonomy" id="7070"/>
    <lineage>
        <taxon>Eukaryota</taxon>
        <taxon>Metazoa</taxon>
        <taxon>Ecdysozoa</taxon>
        <taxon>Arthropoda</taxon>
        <taxon>Hexapoda</taxon>
        <taxon>Insecta</taxon>
        <taxon>Pterygota</taxon>
        <taxon>Neoptera</taxon>
        <taxon>Endopterygota</taxon>
        <taxon>Coleoptera</taxon>
        <taxon>Polyphaga</taxon>
        <taxon>Cucujiformia</taxon>
        <taxon>Tenebrionidae</taxon>
        <taxon>Tenebrionidae incertae sedis</taxon>
        <taxon>Tribolium</taxon>
    </lineage>
</organism>
<dbReference type="Proteomes" id="UP000007266">
    <property type="component" value="Linkage group 7"/>
</dbReference>
<dbReference type="UniPathway" id="UPA00142">
    <property type="reaction ID" value="UER00209"/>
</dbReference>
<name>A0A139WED7_TRICA</name>
<dbReference type="EMBL" id="KQ971354">
    <property type="protein sequence ID" value="KYB26320.1"/>
    <property type="molecule type" value="Genomic_DNA"/>
</dbReference>
<dbReference type="FunCoup" id="A0A139WED7">
    <property type="interactions" value="1081"/>
</dbReference>
<evidence type="ECO:0000256" key="7">
    <source>
        <dbReference type="ARBA" id="ARBA00031732"/>
    </source>
</evidence>
<dbReference type="Pfam" id="PF00248">
    <property type="entry name" value="Aldo_ket_red"/>
    <property type="match status" value="1"/>
</dbReference>
<evidence type="ECO:0000256" key="8">
    <source>
        <dbReference type="ARBA" id="ARBA00032926"/>
    </source>
</evidence>
<sequence>MELSNVKACVINTGNILSINDITRKSGQNPTEELTEAINITVKEYKSSNSTPVQNGKVLISRPSDDLKAKLNEQSLSDLKIGFKIFINSDSKALIQEAIEEGLSTLKVPCVQNVVLQYRKDKFIEAGDDINSLKNIWSILEEYVKDEKINQIGLADVEETTFRNVFEWATIKPAIIQINLSTCCVVPPTLQQFCKDNDVQLLTHSDANEILPKNAIKDSLGIDLPVKWVSRFLVHIKCRGVLCTKGYLVGLGEM</sequence>
<dbReference type="InterPro" id="IPR023210">
    <property type="entry name" value="NADP_OxRdtase_dom"/>
</dbReference>
<dbReference type="PANTHER" id="PTHR13295">
    <property type="entry name" value="GLUTAMATE CYSTEINE LIGASE REGULATORY SUBUNIT"/>
    <property type="match status" value="1"/>
</dbReference>
<evidence type="ECO:0000256" key="4">
    <source>
        <dbReference type="ARBA" id="ARBA00022684"/>
    </source>
</evidence>
<dbReference type="GO" id="GO:0016874">
    <property type="term" value="F:ligase activity"/>
    <property type="evidence" value="ECO:0007669"/>
    <property type="project" value="UniProtKB-KW"/>
</dbReference>
<dbReference type="OMA" id="AHEWIPL"/>
<accession>A0A139WED7</accession>
<evidence type="ECO:0000313" key="10">
    <source>
        <dbReference type="EMBL" id="KYB26320.1"/>
    </source>
</evidence>
<evidence type="ECO:0000256" key="3">
    <source>
        <dbReference type="ARBA" id="ARBA00011532"/>
    </source>
</evidence>
<reference evidence="10 11" key="2">
    <citation type="journal article" date="2010" name="Nucleic Acids Res.">
        <title>BeetleBase in 2010: revisions to provide comprehensive genomic information for Tribolium castaneum.</title>
        <authorList>
            <person name="Kim H.S."/>
            <person name="Murphy T."/>
            <person name="Xia J."/>
            <person name="Caragea D."/>
            <person name="Park Y."/>
            <person name="Beeman R.W."/>
            <person name="Lorenzen M.D."/>
            <person name="Butcher S."/>
            <person name="Manak J.R."/>
            <person name="Brown S.J."/>
        </authorList>
    </citation>
    <scope>GENOME REANNOTATION</scope>
    <source>
        <strain evidence="10 11">Georgia GA2</strain>
    </source>
</reference>
<feature type="domain" description="NADP-dependent oxidoreductase" evidence="9">
    <location>
        <begin position="75"/>
        <end position="205"/>
    </location>
</feature>
<dbReference type="Gene3D" id="3.20.20.100">
    <property type="entry name" value="NADP-dependent oxidoreductase domain"/>
    <property type="match status" value="1"/>
</dbReference>
<dbReference type="GO" id="GO:0006750">
    <property type="term" value="P:glutathione biosynthetic process"/>
    <property type="evidence" value="ECO:0000318"/>
    <property type="project" value="GO_Central"/>
</dbReference>
<dbReference type="KEGG" id="tca:662999"/>
<dbReference type="GO" id="GO:0017109">
    <property type="term" value="C:glutamate-cysteine ligase complex"/>
    <property type="evidence" value="ECO:0000318"/>
    <property type="project" value="GO_Central"/>
</dbReference>
<comment type="similarity">
    <text evidence="2">Belongs to the aldo/keto reductase family. Glutamate--cysteine ligase light chain subfamily.</text>
</comment>
<proteinExistence type="inferred from homology"/>
<evidence type="ECO:0000256" key="2">
    <source>
        <dbReference type="ARBA" id="ARBA00008612"/>
    </source>
</evidence>
<comment type="subunit">
    <text evidence="3">Heterodimer of a catalytic heavy chain and a regulatory light chain.</text>
</comment>
<dbReference type="eggNOG" id="KOG4267">
    <property type="taxonomic scope" value="Eukaryota"/>
</dbReference>
<dbReference type="GO" id="GO:1990609">
    <property type="term" value="F:glutamate-cysteine ligase regulator activity"/>
    <property type="evidence" value="ECO:0000318"/>
    <property type="project" value="GO_Central"/>
</dbReference>
<dbReference type="STRING" id="7070.A0A139WED7"/>
<comment type="pathway">
    <text evidence="1">Sulfur metabolism; glutathione biosynthesis; glutathione from L-cysteine and L-glutamate: step 1/2.</text>
</comment>
<evidence type="ECO:0000256" key="6">
    <source>
        <dbReference type="ARBA" id="ARBA00031154"/>
    </source>
</evidence>
<keyword evidence="11" id="KW-1185">Reference proteome</keyword>
<dbReference type="SUPFAM" id="SSF51430">
    <property type="entry name" value="NAD(P)-linked oxidoreductase"/>
    <property type="match status" value="1"/>
</dbReference>
<evidence type="ECO:0000259" key="9">
    <source>
        <dbReference type="Pfam" id="PF00248"/>
    </source>
</evidence>
<dbReference type="PANTHER" id="PTHR13295:SF4">
    <property type="entry name" value="GLUTAMATE--CYSTEINE LIGASE REGULATORY SUBUNIT"/>
    <property type="match status" value="1"/>
</dbReference>
<evidence type="ECO:0000313" key="11">
    <source>
        <dbReference type="Proteomes" id="UP000007266"/>
    </source>
</evidence>
<dbReference type="GO" id="GO:0035226">
    <property type="term" value="F:glutamate-cysteine ligase catalytic subunit binding"/>
    <property type="evidence" value="ECO:0000318"/>
    <property type="project" value="GO_Central"/>
</dbReference>
<dbReference type="InParanoid" id="A0A139WED7"/>
<dbReference type="InterPro" id="IPR036812">
    <property type="entry name" value="NAD(P)_OxRdtase_dom_sf"/>
</dbReference>
<dbReference type="AlphaFoldDB" id="A0A139WED7"/>
<dbReference type="eggNOG" id="KOG3023">
    <property type="taxonomic scope" value="Eukaryota"/>
</dbReference>
<gene>
    <name evidence="10" type="primary">AUGUSTUS-3.0.2_33718</name>
    <name evidence="10" type="ORF">TcasGA2_TC033718</name>
</gene>
<reference evidence="10 11" key="1">
    <citation type="journal article" date="2008" name="Nature">
        <title>The genome of the model beetle and pest Tribolium castaneum.</title>
        <authorList>
            <consortium name="Tribolium Genome Sequencing Consortium"/>
            <person name="Richards S."/>
            <person name="Gibbs R.A."/>
            <person name="Weinstock G.M."/>
            <person name="Brown S.J."/>
            <person name="Denell R."/>
            <person name="Beeman R.W."/>
            <person name="Gibbs R."/>
            <person name="Beeman R.W."/>
            <person name="Brown S.J."/>
            <person name="Bucher G."/>
            <person name="Friedrich M."/>
            <person name="Grimmelikhuijzen C.J."/>
            <person name="Klingler M."/>
            <person name="Lorenzen M."/>
            <person name="Richards S."/>
            <person name="Roth S."/>
            <person name="Schroder R."/>
            <person name="Tautz D."/>
            <person name="Zdobnov E.M."/>
            <person name="Muzny D."/>
            <person name="Gibbs R.A."/>
            <person name="Weinstock G.M."/>
            <person name="Attaway T."/>
            <person name="Bell S."/>
            <person name="Buhay C.J."/>
            <person name="Chandrabose M.N."/>
            <person name="Chavez D."/>
            <person name="Clerk-Blankenburg K.P."/>
            <person name="Cree A."/>
            <person name="Dao M."/>
            <person name="Davis C."/>
            <person name="Chacko J."/>
            <person name="Dinh H."/>
            <person name="Dugan-Rocha S."/>
            <person name="Fowler G."/>
            <person name="Garner T.T."/>
            <person name="Garnes J."/>
            <person name="Gnirke A."/>
            <person name="Hawes A."/>
            <person name="Hernandez J."/>
            <person name="Hines S."/>
            <person name="Holder M."/>
            <person name="Hume J."/>
            <person name="Jhangiani S.N."/>
            <person name="Joshi V."/>
            <person name="Khan Z.M."/>
            <person name="Jackson L."/>
            <person name="Kovar C."/>
            <person name="Kowis A."/>
            <person name="Lee S."/>
            <person name="Lewis L.R."/>
            <person name="Margolis J."/>
            <person name="Morgan M."/>
            <person name="Nazareth L.V."/>
            <person name="Nguyen N."/>
            <person name="Okwuonu G."/>
            <person name="Parker D."/>
            <person name="Richards S."/>
            <person name="Ruiz S.J."/>
            <person name="Santibanez J."/>
            <person name="Savard J."/>
            <person name="Scherer S.E."/>
            <person name="Schneider B."/>
            <person name="Sodergren E."/>
            <person name="Tautz D."/>
            <person name="Vattahil S."/>
            <person name="Villasana D."/>
            <person name="White C.S."/>
            <person name="Wright R."/>
            <person name="Park Y."/>
            <person name="Beeman R.W."/>
            <person name="Lord J."/>
            <person name="Oppert B."/>
            <person name="Lorenzen M."/>
            <person name="Brown S."/>
            <person name="Wang L."/>
            <person name="Savard J."/>
            <person name="Tautz D."/>
            <person name="Richards S."/>
            <person name="Weinstock G."/>
            <person name="Gibbs R.A."/>
            <person name="Liu Y."/>
            <person name="Worley K."/>
            <person name="Weinstock G."/>
            <person name="Elsik C.G."/>
            <person name="Reese J.T."/>
            <person name="Elhaik E."/>
            <person name="Landan G."/>
            <person name="Graur D."/>
            <person name="Arensburger P."/>
            <person name="Atkinson P."/>
            <person name="Beeman R.W."/>
            <person name="Beidler J."/>
            <person name="Brown S.J."/>
            <person name="Demuth J.P."/>
            <person name="Drury D.W."/>
            <person name="Du Y.Z."/>
            <person name="Fujiwara H."/>
            <person name="Lorenzen M."/>
            <person name="Maselli V."/>
            <person name="Osanai M."/>
            <person name="Park Y."/>
            <person name="Robertson H.M."/>
            <person name="Tu Z."/>
            <person name="Wang J.J."/>
            <person name="Wang S."/>
            <person name="Richards S."/>
            <person name="Song H."/>
            <person name="Zhang L."/>
            <person name="Sodergren E."/>
            <person name="Werner D."/>
            <person name="Stanke M."/>
            <person name="Morgenstern B."/>
            <person name="Solovyev V."/>
            <person name="Kosarev P."/>
            <person name="Brown G."/>
            <person name="Chen H.C."/>
            <person name="Ermolaeva O."/>
            <person name="Hlavina W."/>
            <person name="Kapustin Y."/>
            <person name="Kiryutin B."/>
            <person name="Kitts P."/>
            <person name="Maglott D."/>
            <person name="Pruitt K."/>
            <person name="Sapojnikov V."/>
            <person name="Souvorov A."/>
            <person name="Mackey A.J."/>
            <person name="Waterhouse R.M."/>
            <person name="Wyder S."/>
            <person name="Zdobnov E.M."/>
            <person name="Zdobnov E.M."/>
            <person name="Wyder S."/>
            <person name="Kriventseva E.V."/>
            <person name="Kadowaki T."/>
            <person name="Bork P."/>
            <person name="Aranda M."/>
            <person name="Bao R."/>
            <person name="Beermann A."/>
            <person name="Berns N."/>
            <person name="Bolognesi R."/>
            <person name="Bonneton F."/>
            <person name="Bopp D."/>
            <person name="Brown S.J."/>
            <person name="Bucher G."/>
            <person name="Butts T."/>
            <person name="Chaumot A."/>
            <person name="Denell R.E."/>
            <person name="Ferrier D.E."/>
            <person name="Friedrich M."/>
            <person name="Gordon C.M."/>
            <person name="Jindra M."/>
            <person name="Klingler M."/>
            <person name="Lan Q."/>
            <person name="Lattorff H.M."/>
            <person name="Laudet V."/>
            <person name="von Levetsow C."/>
            <person name="Liu Z."/>
            <person name="Lutz R."/>
            <person name="Lynch J.A."/>
            <person name="da Fonseca R.N."/>
            <person name="Posnien N."/>
            <person name="Reuter R."/>
            <person name="Roth S."/>
            <person name="Savard J."/>
            <person name="Schinko J.B."/>
            <person name="Schmitt C."/>
            <person name="Schoppmeier M."/>
            <person name="Schroder R."/>
            <person name="Shippy T.D."/>
            <person name="Simonnet F."/>
            <person name="Marques-Souza H."/>
            <person name="Tautz D."/>
            <person name="Tomoyasu Y."/>
            <person name="Trauner J."/>
            <person name="Van der Zee M."/>
            <person name="Vervoort M."/>
            <person name="Wittkopp N."/>
            <person name="Wimmer E.A."/>
            <person name="Yang X."/>
            <person name="Jones A.K."/>
            <person name="Sattelle D.B."/>
            <person name="Ebert P.R."/>
            <person name="Nelson D."/>
            <person name="Scott J.G."/>
            <person name="Beeman R.W."/>
            <person name="Muthukrishnan S."/>
            <person name="Kramer K.J."/>
            <person name="Arakane Y."/>
            <person name="Beeman R.W."/>
            <person name="Zhu Q."/>
            <person name="Hogenkamp D."/>
            <person name="Dixit R."/>
            <person name="Oppert B."/>
            <person name="Jiang H."/>
            <person name="Zou Z."/>
            <person name="Marshall J."/>
            <person name="Elpidina E."/>
            <person name="Vinokurov K."/>
            <person name="Oppert C."/>
            <person name="Zou Z."/>
            <person name="Evans J."/>
            <person name="Lu Z."/>
            <person name="Zhao P."/>
            <person name="Sumathipala N."/>
            <person name="Altincicek B."/>
            <person name="Vilcinskas A."/>
            <person name="Williams M."/>
            <person name="Hultmark D."/>
            <person name="Hetru C."/>
            <person name="Jiang H."/>
            <person name="Grimmelikhuijzen C.J."/>
            <person name="Hauser F."/>
            <person name="Cazzamali G."/>
            <person name="Williamson M."/>
            <person name="Park Y."/>
            <person name="Li B."/>
            <person name="Tanaka Y."/>
            <person name="Predel R."/>
            <person name="Neupert S."/>
            <person name="Schachtner J."/>
            <person name="Verleyen P."/>
            <person name="Raible F."/>
            <person name="Bork P."/>
            <person name="Friedrich M."/>
            <person name="Walden K.K."/>
            <person name="Robertson H.M."/>
            <person name="Angeli S."/>
            <person name="Foret S."/>
            <person name="Bucher G."/>
            <person name="Schuetz S."/>
            <person name="Maleszka R."/>
            <person name="Wimmer E.A."/>
            <person name="Beeman R.W."/>
            <person name="Lorenzen M."/>
            <person name="Tomoyasu Y."/>
            <person name="Miller S.C."/>
            <person name="Grossmann D."/>
            <person name="Bucher G."/>
        </authorList>
    </citation>
    <scope>NUCLEOTIDE SEQUENCE [LARGE SCALE GENOMIC DNA]</scope>
    <source>
        <strain evidence="10 11">Georgia GA2</strain>
    </source>
</reference>